<dbReference type="Proteomes" id="UP001434883">
    <property type="component" value="Unassembled WGS sequence"/>
</dbReference>
<evidence type="ECO:0000313" key="1">
    <source>
        <dbReference type="EMBL" id="MEQ2202202.1"/>
    </source>
</evidence>
<evidence type="ECO:0000313" key="2">
    <source>
        <dbReference type="Proteomes" id="UP001434883"/>
    </source>
</evidence>
<feature type="non-terminal residue" evidence="1">
    <location>
        <position position="85"/>
    </location>
</feature>
<dbReference type="EMBL" id="JAHRIN010032134">
    <property type="protein sequence ID" value="MEQ2202202.1"/>
    <property type="molecule type" value="Genomic_DNA"/>
</dbReference>
<feature type="non-terminal residue" evidence="1">
    <location>
        <position position="1"/>
    </location>
</feature>
<reference evidence="1 2" key="1">
    <citation type="submission" date="2021-06" db="EMBL/GenBank/DDBJ databases">
        <authorList>
            <person name="Palmer J.M."/>
        </authorList>
    </citation>
    <scope>NUCLEOTIDE SEQUENCE [LARGE SCALE GENOMIC DNA]</scope>
    <source>
        <strain evidence="1 2">XC_2019</strain>
        <tissue evidence="1">Muscle</tissue>
    </source>
</reference>
<sequence>ILLLDACLENGFLIFLCTAFPRRDWPTSYARPDWFPGARRPADVSYAVPDSGYTWSETQTPENPARDLRPDISEYERWLYSFGPY</sequence>
<accession>A0ABV0R2B9</accession>
<proteinExistence type="predicted"/>
<protein>
    <submittedName>
        <fullName evidence="1">Uncharacterized protein</fullName>
    </submittedName>
</protein>
<gene>
    <name evidence="1" type="ORF">XENOCAPTIV_027094</name>
</gene>
<keyword evidence="2" id="KW-1185">Reference proteome</keyword>
<name>A0ABV0R2B9_9TELE</name>
<comment type="caution">
    <text evidence="1">The sequence shown here is derived from an EMBL/GenBank/DDBJ whole genome shotgun (WGS) entry which is preliminary data.</text>
</comment>
<organism evidence="1 2">
    <name type="scientific">Xenoophorus captivus</name>
    <dbReference type="NCBI Taxonomy" id="1517983"/>
    <lineage>
        <taxon>Eukaryota</taxon>
        <taxon>Metazoa</taxon>
        <taxon>Chordata</taxon>
        <taxon>Craniata</taxon>
        <taxon>Vertebrata</taxon>
        <taxon>Euteleostomi</taxon>
        <taxon>Actinopterygii</taxon>
        <taxon>Neopterygii</taxon>
        <taxon>Teleostei</taxon>
        <taxon>Neoteleostei</taxon>
        <taxon>Acanthomorphata</taxon>
        <taxon>Ovalentaria</taxon>
        <taxon>Atherinomorphae</taxon>
        <taxon>Cyprinodontiformes</taxon>
        <taxon>Goodeidae</taxon>
        <taxon>Xenoophorus</taxon>
    </lineage>
</organism>